<accession>A0A6J6UPB1</accession>
<name>A0A6J6UPB1_9ZZZZ</name>
<dbReference type="GO" id="GO:0008999">
    <property type="term" value="F:protein-N-terminal-alanine acetyltransferase activity"/>
    <property type="evidence" value="ECO:0007669"/>
    <property type="project" value="TreeGrafter"/>
</dbReference>
<sequence>MARLKKLGNLQGVGEITICQIDDNYPRQLIPSPYDNWGEMAAMNKMHIERWCIKLAARGKPAIDVGYLSAHAVWYGPTVASKAMNIGISIIAEFRGLGIGTMSQRLLAEHLHEQGYLRVEASTDVENKPEQHALAGAGFQFEGIARQAQGRADGIHDLQVWSHIANP</sequence>
<evidence type="ECO:0000313" key="2">
    <source>
        <dbReference type="EMBL" id="CAB4760337.1"/>
    </source>
</evidence>
<dbReference type="AlphaFoldDB" id="A0A6J6UPB1"/>
<dbReference type="InterPro" id="IPR000182">
    <property type="entry name" value="GNAT_dom"/>
</dbReference>
<dbReference type="InterPro" id="IPR051908">
    <property type="entry name" value="Ribosomal_N-acetyltransferase"/>
</dbReference>
<dbReference type="PANTHER" id="PTHR43441:SF2">
    <property type="entry name" value="FAMILY ACETYLTRANSFERASE, PUTATIVE (AFU_ORTHOLOGUE AFUA_7G00850)-RELATED"/>
    <property type="match status" value="1"/>
</dbReference>
<dbReference type="SUPFAM" id="SSF55729">
    <property type="entry name" value="Acyl-CoA N-acyltransferases (Nat)"/>
    <property type="match status" value="1"/>
</dbReference>
<protein>
    <submittedName>
        <fullName evidence="2">Unannotated protein</fullName>
    </submittedName>
</protein>
<proteinExistence type="predicted"/>
<evidence type="ECO:0000259" key="1">
    <source>
        <dbReference type="PROSITE" id="PS51186"/>
    </source>
</evidence>
<feature type="domain" description="N-acetyltransferase" evidence="1">
    <location>
        <begin position="16"/>
        <end position="167"/>
    </location>
</feature>
<dbReference type="PANTHER" id="PTHR43441">
    <property type="entry name" value="RIBOSOMAL-PROTEIN-SERINE ACETYLTRANSFERASE"/>
    <property type="match status" value="1"/>
</dbReference>
<dbReference type="PROSITE" id="PS51186">
    <property type="entry name" value="GNAT"/>
    <property type="match status" value="1"/>
</dbReference>
<gene>
    <name evidence="2" type="ORF">UFOPK2809_01390</name>
</gene>
<reference evidence="2" key="1">
    <citation type="submission" date="2020-05" db="EMBL/GenBank/DDBJ databases">
        <authorList>
            <person name="Chiriac C."/>
            <person name="Salcher M."/>
            <person name="Ghai R."/>
            <person name="Kavagutti S V."/>
        </authorList>
    </citation>
    <scope>NUCLEOTIDE SEQUENCE</scope>
</reference>
<dbReference type="EMBL" id="CAEZZA010000240">
    <property type="protein sequence ID" value="CAB4760337.1"/>
    <property type="molecule type" value="Genomic_DNA"/>
</dbReference>
<dbReference type="Pfam" id="PF13302">
    <property type="entry name" value="Acetyltransf_3"/>
    <property type="match status" value="1"/>
</dbReference>
<dbReference type="InterPro" id="IPR016181">
    <property type="entry name" value="Acyl_CoA_acyltransferase"/>
</dbReference>
<dbReference type="Gene3D" id="3.40.630.30">
    <property type="match status" value="1"/>
</dbReference>
<dbReference type="GO" id="GO:1990189">
    <property type="term" value="F:protein N-terminal-serine acetyltransferase activity"/>
    <property type="evidence" value="ECO:0007669"/>
    <property type="project" value="TreeGrafter"/>
</dbReference>
<dbReference type="GO" id="GO:0005737">
    <property type="term" value="C:cytoplasm"/>
    <property type="evidence" value="ECO:0007669"/>
    <property type="project" value="TreeGrafter"/>
</dbReference>
<organism evidence="2">
    <name type="scientific">freshwater metagenome</name>
    <dbReference type="NCBI Taxonomy" id="449393"/>
    <lineage>
        <taxon>unclassified sequences</taxon>
        <taxon>metagenomes</taxon>
        <taxon>ecological metagenomes</taxon>
    </lineage>
</organism>